<keyword evidence="2" id="KW-1185">Reference proteome</keyword>
<evidence type="ECO:0000313" key="2">
    <source>
        <dbReference type="Proteomes" id="UP000434172"/>
    </source>
</evidence>
<evidence type="ECO:0000313" key="1">
    <source>
        <dbReference type="EMBL" id="KAF0321934.1"/>
    </source>
</evidence>
<protein>
    <submittedName>
        <fullName evidence="1">Uncharacterized protein</fullName>
    </submittedName>
</protein>
<accession>A0A8H3W7H2</accession>
<organism evidence="1 2">
    <name type="scientific">Colletotrichum asianum</name>
    <dbReference type="NCBI Taxonomy" id="702518"/>
    <lineage>
        <taxon>Eukaryota</taxon>
        <taxon>Fungi</taxon>
        <taxon>Dikarya</taxon>
        <taxon>Ascomycota</taxon>
        <taxon>Pezizomycotina</taxon>
        <taxon>Sordariomycetes</taxon>
        <taxon>Hypocreomycetidae</taxon>
        <taxon>Glomerellales</taxon>
        <taxon>Glomerellaceae</taxon>
        <taxon>Colletotrichum</taxon>
        <taxon>Colletotrichum gloeosporioides species complex</taxon>
    </lineage>
</organism>
<dbReference type="AlphaFoldDB" id="A0A8H3W7H2"/>
<feature type="non-terminal residue" evidence="1">
    <location>
        <position position="1"/>
    </location>
</feature>
<dbReference type="Proteomes" id="UP000434172">
    <property type="component" value="Unassembled WGS sequence"/>
</dbReference>
<name>A0A8H3W7H2_9PEZI</name>
<reference evidence="1 2" key="1">
    <citation type="submission" date="2019-12" db="EMBL/GenBank/DDBJ databases">
        <title>A genome sequence resource for the geographically widespread anthracnose pathogen Colletotrichum asianum.</title>
        <authorList>
            <person name="Meng Y."/>
        </authorList>
    </citation>
    <scope>NUCLEOTIDE SEQUENCE [LARGE SCALE GENOMIC DNA]</scope>
    <source>
        <strain evidence="1 2">ICMP 18580</strain>
    </source>
</reference>
<comment type="caution">
    <text evidence="1">The sequence shown here is derived from an EMBL/GenBank/DDBJ whole genome shotgun (WGS) entry which is preliminary data.</text>
</comment>
<dbReference type="EMBL" id="WOWK01000066">
    <property type="protein sequence ID" value="KAF0321934.1"/>
    <property type="molecule type" value="Genomic_DNA"/>
</dbReference>
<sequence>SPGATKTKTISLPPFVFTFLHSSPVRLPVHLTCSSIAPNRMSLNFGHSSSDPTG</sequence>
<proteinExistence type="predicted"/>
<gene>
    <name evidence="1" type="ORF">GQ607_010867</name>
</gene>